<reference evidence="4" key="1">
    <citation type="submission" date="2025-08" db="UniProtKB">
        <authorList>
            <consortium name="RefSeq"/>
        </authorList>
    </citation>
    <scope>IDENTIFICATION</scope>
    <source>
        <tissue evidence="4">Testes</tissue>
    </source>
</reference>
<evidence type="ECO:0000313" key="3">
    <source>
        <dbReference type="Proteomes" id="UP000694865"/>
    </source>
</evidence>
<dbReference type="PANTHER" id="PTHR22799:SF6">
    <property type="entry name" value="C-TYPE LECTIN DOMAIN FAMILY 4 MEMBER M-LIKE"/>
    <property type="match status" value="1"/>
</dbReference>
<keyword evidence="3" id="KW-1185">Reference proteome</keyword>
<dbReference type="InterPro" id="IPR001304">
    <property type="entry name" value="C-type_lectin-like"/>
</dbReference>
<dbReference type="RefSeq" id="XP_002731318.1">
    <property type="nucleotide sequence ID" value="XM_002731272.2"/>
</dbReference>
<feature type="domain" description="C-type lectin" evidence="2">
    <location>
        <begin position="1"/>
        <end position="93"/>
    </location>
</feature>
<proteinExistence type="predicted"/>
<dbReference type="InterPro" id="IPR051663">
    <property type="entry name" value="CLec_Tetranectin-domain"/>
</dbReference>
<evidence type="ECO:0000259" key="2">
    <source>
        <dbReference type="PROSITE" id="PS50041"/>
    </source>
</evidence>
<dbReference type="InterPro" id="IPR016186">
    <property type="entry name" value="C-type_lectin-like/link_sf"/>
</dbReference>
<accession>A0ABM0GJM6</accession>
<dbReference type="PROSITE" id="PS50041">
    <property type="entry name" value="C_TYPE_LECTIN_2"/>
    <property type="match status" value="2"/>
</dbReference>
<name>A0ABM0GJM6_SACKO</name>
<dbReference type="SUPFAM" id="SSF56436">
    <property type="entry name" value="C-type lectin-like"/>
    <property type="match status" value="2"/>
</dbReference>
<dbReference type="InterPro" id="IPR016187">
    <property type="entry name" value="CTDL_fold"/>
</dbReference>
<feature type="domain" description="C-type lectin" evidence="2">
    <location>
        <begin position="106"/>
        <end position="234"/>
    </location>
</feature>
<protein>
    <submittedName>
        <fullName evidence="4">Macrophage mannose receptor 1-like</fullName>
    </submittedName>
</protein>
<dbReference type="Pfam" id="PF00059">
    <property type="entry name" value="Lectin_C"/>
    <property type="match status" value="1"/>
</dbReference>
<gene>
    <name evidence="4" type="primary">LOC100372354</name>
</gene>
<dbReference type="GeneID" id="100372354"/>
<dbReference type="Gene3D" id="3.10.100.10">
    <property type="entry name" value="Mannose-Binding Protein A, subunit A"/>
    <property type="match status" value="2"/>
</dbReference>
<evidence type="ECO:0000256" key="1">
    <source>
        <dbReference type="ARBA" id="ARBA00022734"/>
    </source>
</evidence>
<dbReference type="SMART" id="SM00034">
    <property type="entry name" value="CLECT"/>
    <property type="match status" value="1"/>
</dbReference>
<evidence type="ECO:0000313" key="4">
    <source>
        <dbReference type="RefSeq" id="XP_002731318.1"/>
    </source>
</evidence>
<dbReference type="Proteomes" id="UP000694865">
    <property type="component" value="Unplaced"/>
</dbReference>
<dbReference type="PANTHER" id="PTHR22799">
    <property type="entry name" value="TETRANECTIN-RELATED"/>
    <property type="match status" value="1"/>
</dbReference>
<organism evidence="3 4">
    <name type="scientific">Saccoglossus kowalevskii</name>
    <name type="common">Acorn worm</name>
    <dbReference type="NCBI Taxonomy" id="10224"/>
    <lineage>
        <taxon>Eukaryota</taxon>
        <taxon>Metazoa</taxon>
        <taxon>Hemichordata</taxon>
        <taxon>Enteropneusta</taxon>
        <taxon>Harrimaniidae</taxon>
        <taxon>Saccoglossus</taxon>
    </lineage>
</organism>
<sequence>MEATKCIDFVDYDNANHLNISSRMWVGIHDSTTEGVYMTIEGDIATYLPWAAEFSQPTGKTTENCCSLSASYVSGEVGIYDDICDDRLSFICKLLLIDTPQNTFEYEGSSYTVVVQALPWEEAVDYCIQENLGNLIVLSDLDEGLAVRDFIGFSHFNSLGIGHYMWVGINDKIKEGVYKTVFGDTATYLAWRTAASQPTGTKTENCVCVSNYEDLSTVGFYDRQCGSRLNFVCKKELDTLNHYRYGNYLERFIDYVPSLPPVMTTSVKTSIDCAFECVSYSGCLSFVLQTDDGTNYCTLYTGIYSDPDLNSAQGSIYYAEF</sequence>
<keyword evidence="1" id="KW-0430">Lectin</keyword>